<dbReference type="EMBL" id="JBGGTQ010000001">
    <property type="protein sequence ID" value="MEZ0490994.1"/>
    <property type="molecule type" value="Genomic_DNA"/>
</dbReference>
<dbReference type="InterPro" id="IPR032466">
    <property type="entry name" value="Metal_Hydrolase"/>
</dbReference>
<evidence type="ECO:0000313" key="2">
    <source>
        <dbReference type="EMBL" id="MEZ0490994.1"/>
    </source>
</evidence>
<dbReference type="InterPro" id="IPR011059">
    <property type="entry name" value="Metal-dep_hydrolase_composite"/>
</dbReference>
<dbReference type="SUPFAM" id="SSF51338">
    <property type="entry name" value="Composite domain of metallo-dependent hydrolases"/>
    <property type="match status" value="1"/>
</dbReference>
<dbReference type="RefSeq" id="WP_370717025.1">
    <property type="nucleotide sequence ID" value="NZ_JBGGTQ010000001.1"/>
</dbReference>
<protein>
    <submittedName>
        <fullName evidence="2">Amidohydrolase family protein</fullName>
    </submittedName>
</protein>
<reference evidence="2 3" key="1">
    <citation type="submission" date="2024-07" db="EMBL/GenBank/DDBJ databases">
        <authorList>
            <person name="Thanompreechachai J."/>
            <person name="Duangmal K."/>
        </authorList>
    </citation>
    <scope>NUCLEOTIDE SEQUENCE [LARGE SCALE GENOMIC DNA]</scope>
    <source>
        <strain evidence="2 3">TBRC 1896</strain>
    </source>
</reference>
<dbReference type="Proteomes" id="UP001566476">
    <property type="component" value="Unassembled WGS sequence"/>
</dbReference>
<name>A0ABV4HX54_9ACTN</name>
<organism evidence="2 3">
    <name type="scientific">Kineococcus mangrovi</name>
    <dbReference type="NCBI Taxonomy" id="1660183"/>
    <lineage>
        <taxon>Bacteria</taxon>
        <taxon>Bacillati</taxon>
        <taxon>Actinomycetota</taxon>
        <taxon>Actinomycetes</taxon>
        <taxon>Kineosporiales</taxon>
        <taxon>Kineosporiaceae</taxon>
        <taxon>Kineococcus</taxon>
    </lineage>
</organism>
<dbReference type="Pfam" id="PF07969">
    <property type="entry name" value="Amidohydro_3"/>
    <property type="match status" value="1"/>
</dbReference>
<dbReference type="InterPro" id="IPR050378">
    <property type="entry name" value="Metallo-dep_Hydrolases_sf"/>
</dbReference>
<feature type="domain" description="Amidohydrolase 3" evidence="1">
    <location>
        <begin position="43"/>
        <end position="509"/>
    </location>
</feature>
<evidence type="ECO:0000259" key="1">
    <source>
        <dbReference type="Pfam" id="PF07969"/>
    </source>
</evidence>
<dbReference type="CDD" id="cd01297">
    <property type="entry name" value="D-aminoacylase"/>
    <property type="match status" value="1"/>
</dbReference>
<keyword evidence="3" id="KW-1185">Reference proteome</keyword>
<comment type="caution">
    <text evidence="2">The sequence shown here is derived from an EMBL/GenBank/DDBJ whole genome shotgun (WGS) entry which is preliminary data.</text>
</comment>
<accession>A0ABV4HX54</accession>
<gene>
    <name evidence="2" type="ORF">AB2L28_01935</name>
</gene>
<dbReference type="PANTHER" id="PTHR11647">
    <property type="entry name" value="HYDRANTOINASE/DIHYDROPYRIMIDINASE FAMILY MEMBER"/>
    <property type="match status" value="1"/>
</dbReference>
<dbReference type="PANTHER" id="PTHR11647:SF1">
    <property type="entry name" value="COLLAPSIN RESPONSE MEDIATOR PROTEIN"/>
    <property type="match status" value="1"/>
</dbReference>
<sequence length="530" mass="55298">MNLLVRGATLVDGTGTPARRGDALVVDGRIAELGEVGTTAGARVLDAAGLVLAPGFVDLHAHSDLAVLTDPEHLAKTTQGVTTEVLGQDGLGYAPVDDDALAVLREQLAGWNGVPDLAWDWRTVGEYLDRVDRGAAVNVAYLVPQGTVRAVVVGTGDRPATAAELVRMQDLVAAGMADGAFGMSSGLTYVPGAFADTAELVALCEVVARAGGFYAPHQRSYGRGALEAYAEVVEVARRSGVALHLTHATMNFAVNAGRAGEFLALVDAALADGVDVTLDTYPYLPGSTTLAAVLPSWASAGGPAAVLDRLQDPEALRRIRYALEVAGSDGCHGVVVQWSTLQVSGVRDPGLSGLVGATIEQVAAARGADAFDVFVDVLRRDRLGTTILQHVGHEENVRAIMRHPQHCGGSDGLLVGARPHPRAWGTFPRYLGHYVRREGVLGLEECVAHLTSRPARRLGLTDRGVLRPGAVADLVLFDPATVDAGATFEDPRRQAVGIPHVLVGGVPVVTDGVRTGAVPGRALRHRAGAP</sequence>
<dbReference type="Gene3D" id="3.20.20.140">
    <property type="entry name" value="Metal-dependent hydrolases"/>
    <property type="match status" value="2"/>
</dbReference>
<proteinExistence type="predicted"/>
<dbReference type="InterPro" id="IPR013108">
    <property type="entry name" value="Amidohydro_3"/>
</dbReference>
<dbReference type="SUPFAM" id="SSF51556">
    <property type="entry name" value="Metallo-dependent hydrolases"/>
    <property type="match status" value="1"/>
</dbReference>
<evidence type="ECO:0000313" key="3">
    <source>
        <dbReference type="Proteomes" id="UP001566476"/>
    </source>
</evidence>